<keyword evidence="1" id="KW-0732">Signal</keyword>
<evidence type="ECO:0000256" key="1">
    <source>
        <dbReference type="SAM" id="SignalP"/>
    </source>
</evidence>
<evidence type="ECO:0000313" key="2">
    <source>
        <dbReference type="EMBL" id="MBE6833377.1"/>
    </source>
</evidence>
<organism evidence="2 3">
    <name type="scientific">Faecalispora sporosphaeroides</name>
    <dbReference type="NCBI Taxonomy" id="1549"/>
    <lineage>
        <taxon>Bacteria</taxon>
        <taxon>Bacillati</taxon>
        <taxon>Bacillota</taxon>
        <taxon>Clostridia</taxon>
        <taxon>Eubacteriales</taxon>
        <taxon>Oscillospiraceae</taxon>
        <taxon>Faecalispora</taxon>
    </lineage>
</organism>
<dbReference type="AlphaFoldDB" id="A0A928KRG3"/>
<comment type="caution">
    <text evidence="2">The sequence shown here is derived from an EMBL/GenBank/DDBJ whole genome shotgun (WGS) entry which is preliminary data.</text>
</comment>
<evidence type="ECO:0000313" key="3">
    <source>
        <dbReference type="Proteomes" id="UP000754750"/>
    </source>
</evidence>
<dbReference type="Proteomes" id="UP000754750">
    <property type="component" value="Unassembled WGS sequence"/>
</dbReference>
<reference evidence="2" key="1">
    <citation type="submission" date="2019-04" db="EMBL/GenBank/DDBJ databases">
        <title>Evolution of Biomass-Degrading Anaerobic Consortia Revealed by Metagenomics.</title>
        <authorList>
            <person name="Peng X."/>
        </authorList>
    </citation>
    <scope>NUCLEOTIDE SEQUENCE</scope>
    <source>
        <strain evidence="2">SIG551</strain>
    </source>
</reference>
<dbReference type="EMBL" id="SVNY01000003">
    <property type="protein sequence ID" value="MBE6833377.1"/>
    <property type="molecule type" value="Genomic_DNA"/>
</dbReference>
<sequence length="195" mass="21613">MLALALVVSVGSTPVFANQSSPSQEDPKDIIWVDGSKRYDGNGKLLPTPTSDGKGTIQPYAGTTYRIKNQTFLGSTIKLDSYITASWQKTSYYKLSRSHTGKLSTKVEGSSTIKNAVKLVLGADFTYSYSESVGTEIEADKSKFSKLTYFVEYDKYKGDAYRVDYEDVFGTMKETSIGTAKWETPVDSYLDVVYK</sequence>
<protein>
    <submittedName>
        <fullName evidence="2">Uncharacterized protein</fullName>
    </submittedName>
</protein>
<dbReference type="RefSeq" id="WP_326840326.1">
    <property type="nucleotide sequence ID" value="NZ_SVNY01000003.1"/>
</dbReference>
<name>A0A928KRG3_9FIRM</name>
<proteinExistence type="predicted"/>
<feature type="chain" id="PRO_5037963167" evidence="1">
    <location>
        <begin position="18"/>
        <end position="195"/>
    </location>
</feature>
<gene>
    <name evidence="2" type="ORF">E7512_07340</name>
</gene>
<accession>A0A928KRG3</accession>
<feature type="signal peptide" evidence="1">
    <location>
        <begin position="1"/>
        <end position="17"/>
    </location>
</feature>